<keyword evidence="3" id="KW-1185">Reference proteome</keyword>
<protein>
    <submittedName>
        <fullName evidence="2">Uncharacterized ACR, YkgG family COG1556</fullName>
    </submittedName>
</protein>
<dbReference type="PANTHER" id="PTHR36179:SF2">
    <property type="entry name" value="LUD DOMAIN-CONTAINING PROTEIN"/>
    <property type="match status" value="1"/>
</dbReference>
<sequence length="198" mass="21998">MNEYRLWYYEDMANKVIRALEKNNIKGYYVKDIASARRLVLDLIPEGSSIGLGGSMTLNELDLIKEFRSSKYVLYDRYKEGASPEEIEDAKRNALLADVFVTGTNAVTLDGHLINIDGNGNRVAAMIYGPKKVIVVTGINKVVSDIDAGIKRCKEVAAVMNARRFNTTPENISNCTVIIGKQPIDRMHVVIIGEVLGF</sequence>
<dbReference type="OrthoDB" id="9809147at2"/>
<dbReference type="Proteomes" id="UP000184088">
    <property type="component" value="Unassembled WGS sequence"/>
</dbReference>
<evidence type="ECO:0000313" key="2">
    <source>
        <dbReference type="EMBL" id="SHE83457.1"/>
    </source>
</evidence>
<proteinExistence type="predicted"/>
<dbReference type="AlphaFoldDB" id="A0A1M4WQK8"/>
<accession>A0A1M4WQK8</accession>
<dbReference type="Pfam" id="PF02589">
    <property type="entry name" value="LUD_dom"/>
    <property type="match status" value="1"/>
</dbReference>
<evidence type="ECO:0000259" key="1">
    <source>
        <dbReference type="Pfam" id="PF02589"/>
    </source>
</evidence>
<feature type="domain" description="LUD" evidence="1">
    <location>
        <begin position="14"/>
        <end position="192"/>
    </location>
</feature>
<name>A0A1M4WQK8_9THEO</name>
<organism evidence="2 3">
    <name type="scientific">Caldanaerobius fijiensis DSM 17918</name>
    <dbReference type="NCBI Taxonomy" id="1121256"/>
    <lineage>
        <taxon>Bacteria</taxon>
        <taxon>Bacillati</taxon>
        <taxon>Bacillota</taxon>
        <taxon>Clostridia</taxon>
        <taxon>Thermoanaerobacterales</taxon>
        <taxon>Thermoanaerobacteraceae</taxon>
        <taxon>Caldanaerobius</taxon>
    </lineage>
</organism>
<dbReference type="InterPro" id="IPR037171">
    <property type="entry name" value="NagB/RpiA_transferase-like"/>
</dbReference>
<dbReference type="EMBL" id="FQVH01000006">
    <property type="protein sequence ID" value="SHE83457.1"/>
    <property type="molecule type" value="Genomic_DNA"/>
</dbReference>
<dbReference type="PANTHER" id="PTHR36179">
    <property type="entry name" value="LUD_DOM DOMAIN-CONTAINING PROTEIN"/>
    <property type="match status" value="1"/>
</dbReference>
<dbReference type="SUPFAM" id="SSF100950">
    <property type="entry name" value="NagB/RpiA/CoA transferase-like"/>
    <property type="match status" value="1"/>
</dbReference>
<reference evidence="2 3" key="1">
    <citation type="submission" date="2016-11" db="EMBL/GenBank/DDBJ databases">
        <authorList>
            <person name="Jaros S."/>
            <person name="Januszkiewicz K."/>
            <person name="Wedrychowicz H."/>
        </authorList>
    </citation>
    <scope>NUCLEOTIDE SEQUENCE [LARGE SCALE GENOMIC DNA]</scope>
    <source>
        <strain evidence="2 3">DSM 17918</strain>
    </source>
</reference>
<dbReference type="RefSeq" id="WP_084110875.1">
    <property type="nucleotide sequence ID" value="NZ_FQVH01000006.1"/>
</dbReference>
<evidence type="ECO:0000313" key="3">
    <source>
        <dbReference type="Proteomes" id="UP000184088"/>
    </source>
</evidence>
<gene>
    <name evidence="2" type="ORF">SAMN02746089_00876</name>
</gene>
<dbReference type="InterPro" id="IPR003741">
    <property type="entry name" value="LUD_dom"/>
</dbReference>
<dbReference type="STRING" id="1121256.SAMN02746089_00876"/>